<dbReference type="PANTHER" id="PTHR38926">
    <property type="entry name" value="F-BOX DOMAIN CONTAINING PROTEIN, EXPRESSED"/>
    <property type="match status" value="1"/>
</dbReference>
<reference evidence="2" key="2">
    <citation type="journal article" date="2022" name="Microbiol. Resour. Announc.">
        <title>Whole-Genome Sequence of Entomortierella parvispora E1425, a Mucoromycotan Fungus Associated with Burkholderiaceae-Related Endosymbiotic Bacteria.</title>
        <authorList>
            <person name="Herlambang A."/>
            <person name="Guo Y."/>
            <person name="Takashima Y."/>
            <person name="Narisawa K."/>
            <person name="Ohta H."/>
            <person name="Nishizawa T."/>
        </authorList>
    </citation>
    <scope>NUCLEOTIDE SEQUENCE</scope>
    <source>
        <strain evidence="2">E1425</strain>
    </source>
</reference>
<dbReference type="SUPFAM" id="SSF81383">
    <property type="entry name" value="F-box domain"/>
    <property type="match status" value="1"/>
</dbReference>
<comment type="caution">
    <text evidence="2">The sequence shown here is derived from an EMBL/GenBank/DDBJ whole genome shotgun (WGS) entry which is preliminary data.</text>
</comment>
<name>A0A9P3HDK7_9FUNG</name>
<dbReference type="InterPro" id="IPR036047">
    <property type="entry name" value="F-box-like_dom_sf"/>
</dbReference>
<reference evidence="2" key="1">
    <citation type="submission" date="2021-11" db="EMBL/GenBank/DDBJ databases">
        <authorList>
            <person name="Herlambang A."/>
            <person name="Guo Y."/>
            <person name="Takashima Y."/>
            <person name="Nishizawa T."/>
        </authorList>
    </citation>
    <scope>NUCLEOTIDE SEQUENCE</scope>
    <source>
        <strain evidence="2">E1425</strain>
    </source>
</reference>
<dbReference type="EMBL" id="BQFW01000009">
    <property type="protein sequence ID" value="GJJ74775.1"/>
    <property type="molecule type" value="Genomic_DNA"/>
</dbReference>
<keyword evidence="3" id="KW-1185">Reference proteome</keyword>
<dbReference type="InterPro" id="IPR032675">
    <property type="entry name" value="LRR_dom_sf"/>
</dbReference>
<proteinExistence type="predicted"/>
<evidence type="ECO:0000313" key="2">
    <source>
        <dbReference type="EMBL" id="GJJ74775.1"/>
    </source>
</evidence>
<dbReference type="PANTHER" id="PTHR38926:SF72">
    <property type="entry name" value="IM:7136021-RELATED"/>
    <property type="match status" value="1"/>
</dbReference>
<dbReference type="InterPro" id="IPR001810">
    <property type="entry name" value="F-box_dom"/>
</dbReference>
<gene>
    <name evidence="2" type="ORF">EMPS_07133</name>
</gene>
<organism evidence="2 3">
    <name type="scientific">Entomortierella parvispora</name>
    <dbReference type="NCBI Taxonomy" id="205924"/>
    <lineage>
        <taxon>Eukaryota</taxon>
        <taxon>Fungi</taxon>
        <taxon>Fungi incertae sedis</taxon>
        <taxon>Mucoromycota</taxon>
        <taxon>Mortierellomycotina</taxon>
        <taxon>Mortierellomycetes</taxon>
        <taxon>Mortierellales</taxon>
        <taxon>Mortierellaceae</taxon>
        <taxon>Entomortierella</taxon>
    </lineage>
</organism>
<dbReference type="AlphaFoldDB" id="A0A9P3HDK7"/>
<dbReference type="Pfam" id="PF12937">
    <property type="entry name" value="F-box-like"/>
    <property type="match status" value="1"/>
</dbReference>
<sequence>MSSQSAFTQPSPLDIPELLQLIASYMGKRDIASCLRVSRVWYQAFLPPLWTRLELNLSKYDRSGPPLPEREKYWSLVQKMVVVFSGNFKMPSSRIKCQNLTHLEIWDSYANQYTPQGLPTNERSLGALIHGHRSSLRVFFSSANTTTRILKALSGCPKLETLKLNSQSFERQDEWMEFYEPLWSRLQSLSWGGVITTGQRPTDMSAYTVALISSVKATIIKELYLDHLERWYSTHLDVLLILKSPELKRLRWKTNSDMEVKLLVKLAKHLPFGKQLRDLRLCYVDLRDKEIQEMLDSFPKLTSLGIEGGVVDMELLGTLQTGTHRFLTAINVLGLEGCKENSGQVVQTILSTMPSLQEFESSYVRDQDIVKSGAQWVCIGLRKLRLAIVLSEEGTQDMILDLLSSLVNLTSLDLHVDSAQLDHENIIPKNGPVENYCLKLTLEHGLDRLKVLRRMVNFVGSGLMTMRPRWTVAEAQWVSKHWVHLKKITGVDATTEARKFLEKSVKYSYY</sequence>
<feature type="domain" description="F-box" evidence="1">
    <location>
        <begin position="16"/>
        <end position="53"/>
    </location>
</feature>
<accession>A0A9P3HDK7</accession>
<evidence type="ECO:0000259" key="1">
    <source>
        <dbReference type="Pfam" id="PF12937"/>
    </source>
</evidence>
<protein>
    <recommendedName>
        <fullName evidence="1">F-box domain-containing protein</fullName>
    </recommendedName>
</protein>
<dbReference type="OrthoDB" id="2371713at2759"/>
<dbReference type="SUPFAM" id="SSF52047">
    <property type="entry name" value="RNI-like"/>
    <property type="match status" value="1"/>
</dbReference>
<dbReference type="Gene3D" id="3.80.10.10">
    <property type="entry name" value="Ribonuclease Inhibitor"/>
    <property type="match status" value="1"/>
</dbReference>
<dbReference type="Proteomes" id="UP000827284">
    <property type="component" value="Unassembled WGS sequence"/>
</dbReference>
<evidence type="ECO:0000313" key="3">
    <source>
        <dbReference type="Proteomes" id="UP000827284"/>
    </source>
</evidence>